<dbReference type="InterPro" id="IPR024462">
    <property type="entry name" value="GH116_N"/>
</dbReference>
<sequence>MTTPHPFTALPLGGIGTGNLALAADGSLKQWQLHNIGNHTGTLPGSFFALRISQWEPPFNEQCVLIAQPGEPHEPTVLVNDDDVPTWQRDLLEEFSPMASASFEGHYPFGTVTFDDDTLPVKVTLDAFTPLIPLNEDDSALPAALFTFTFTNTDPKTGLNGWLGAGLQNAIGHDGMTNPVGVHSPRYGGNVNTVHRADGWTELTMTNPSLNESAPRDPGAGTMSLSVSGTRVSSLPQWTDPAQFMDFMATRQPVGPDEWNGVPDDLPDPQPNGITARPMPSPSGSTWNGGVVSQFFLEPGETTTVRVAITWHFPNRYVNFVQFGGVQPTYAPATHWLGNRYTTRWSDASQVTAYVHENWDTLEHHSRAWVDAMTNSDLADEPGGEVADRMLTQAAIVRSPSYFQSADDRTFAFEGVLGASTPMWAGFVGGSCPLNCTHVHAYAQATAKLFPRMERSMRETEFTITQAPEGFIPHRVLLPLETPQIWDREIGGPGDPALDGMLSIVLRTYREARYQAGSAWLEQYWPNLVRLMDYIENTWDPDSTGLLHGIQPSTHDIDLCGINSYMGTYWLAALRAMEEISKLLGDDERASHYRERFEASSRAYDEALFTGEYYRQVLEEGDRDDFQWKDGCLSDQLIGQWWAHQLDLGYLLPRDHVVTALKNVVRLNLRTGFDDFEHPYRSFATGKETGLLMCSWPTGGRPDVPTRYCDEVWTGIEYQVAAHCLHEGLTDEGYAVLHGLWARYDGTTRNPYNEIECGDHYTRALSGWSVFDELTGITWNQFTGELRIAREPRRSLVVMTGTGWGTLTRDEGGLTLTCLYGTIDATTVTVADTLVAPEGVNISAGESAKLSAAQES</sequence>
<dbReference type="PANTHER" id="PTHR12654:SF4">
    <property type="entry name" value="PB1 DOMAIN-CONTAINING PROTEIN"/>
    <property type="match status" value="1"/>
</dbReference>
<dbReference type="InterPro" id="IPR052566">
    <property type="entry name" value="Non-lysos_glucosylceramidase"/>
</dbReference>
<evidence type="ECO:0000313" key="4">
    <source>
        <dbReference type="Proteomes" id="UP000198976"/>
    </source>
</evidence>
<dbReference type="InterPro" id="IPR006775">
    <property type="entry name" value="GH116_catalytic"/>
</dbReference>
<dbReference type="Gene3D" id="1.50.10.10">
    <property type="match status" value="1"/>
</dbReference>
<feature type="domain" description="Glycosyl-hydrolase family 116 catalytic region" evidence="1">
    <location>
        <begin position="439"/>
        <end position="769"/>
    </location>
</feature>
<evidence type="ECO:0000313" key="3">
    <source>
        <dbReference type="EMBL" id="SDT92117.1"/>
    </source>
</evidence>
<dbReference type="PANTHER" id="PTHR12654">
    <property type="entry name" value="BILE ACID BETA-GLUCOSIDASE-RELATED"/>
    <property type="match status" value="1"/>
</dbReference>
<accession>A0ABY0V776</accession>
<keyword evidence="4" id="KW-1185">Reference proteome</keyword>
<gene>
    <name evidence="3" type="ORF">SAMN04489714_0911</name>
</gene>
<evidence type="ECO:0000259" key="1">
    <source>
        <dbReference type="Pfam" id="PF04685"/>
    </source>
</evidence>
<evidence type="ECO:0000259" key="2">
    <source>
        <dbReference type="Pfam" id="PF12215"/>
    </source>
</evidence>
<dbReference type="Pfam" id="PF12215">
    <property type="entry name" value="Glyco_hydr_116N"/>
    <property type="match status" value="1"/>
</dbReference>
<proteinExistence type="predicted"/>
<dbReference type="RefSeq" id="WP_092648492.1">
    <property type="nucleotide sequence ID" value="NZ_LT629792.1"/>
</dbReference>
<dbReference type="SUPFAM" id="SSF48208">
    <property type="entry name" value="Six-hairpin glycosidases"/>
    <property type="match status" value="1"/>
</dbReference>
<protein>
    <submittedName>
        <fullName evidence="3">Uncharacterized protein, contains GBA2_N and DUF608 domains</fullName>
    </submittedName>
</protein>
<organism evidence="3 4">
    <name type="scientific">Schaalia radingae</name>
    <dbReference type="NCBI Taxonomy" id="131110"/>
    <lineage>
        <taxon>Bacteria</taxon>
        <taxon>Bacillati</taxon>
        <taxon>Actinomycetota</taxon>
        <taxon>Actinomycetes</taxon>
        <taxon>Actinomycetales</taxon>
        <taxon>Actinomycetaceae</taxon>
        <taxon>Schaalia</taxon>
    </lineage>
</organism>
<dbReference type="Pfam" id="PF04685">
    <property type="entry name" value="DUF608"/>
    <property type="match status" value="1"/>
</dbReference>
<dbReference type="Proteomes" id="UP000198976">
    <property type="component" value="Chromosome I"/>
</dbReference>
<name>A0ABY0V776_9ACTO</name>
<dbReference type="InterPro" id="IPR008928">
    <property type="entry name" value="6-hairpin_glycosidase_sf"/>
</dbReference>
<reference evidence="3 4" key="1">
    <citation type="submission" date="2016-10" db="EMBL/GenBank/DDBJ databases">
        <authorList>
            <person name="Varghese N."/>
            <person name="Submissions S."/>
        </authorList>
    </citation>
    <scope>NUCLEOTIDE SEQUENCE [LARGE SCALE GENOMIC DNA]</scope>
    <source>
        <strain evidence="3 4">DSM 9169</strain>
    </source>
</reference>
<feature type="domain" description="Glycosyl-hydrolase family 116 N-terminal" evidence="2">
    <location>
        <begin position="9"/>
        <end position="361"/>
    </location>
</feature>
<dbReference type="InterPro" id="IPR012341">
    <property type="entry name" value="6hp_glycosidase-like_sf"/>
</dbReference>
<dbReference type="EMBL" id="LT629792">
    <property type="protein sequence ID" value="SDT92117.1"/>
    <property type="molecule type" value="Genomic_DNA"/>
</dbReference>